<evidence type="ECO:0000313" key="2">
    <source>
        <dbReference type="Proteomes" id="UP000006346"/>
    </source>
</evidence>
<dbReference type="eggNOG" id="ENOG50324U1">
    <property type="taxonomic scope" value="Bacteria"/>
</dbReference>
<dbReference type="EMBL" id="CP003108">
    <property type="protein sequence ID" value="AET66373.1"/>
    <property type="molecule type" value="Genomic_DNA"/>
</dbReference>
<evidence type="ECO:0000313" key="1">
    <source>
        <dbReference type="EMBL" id="AET66373.1"/>
    </source>
</evidence>
<reference evidence="1 2" key="2">
    <citation type="journal article" date="2012" name="J. Bacteriol.">
        <title>Complete genome sequences of Desulfosporosinus orientis DSM765T, Desulfosporosinus youngiae DSM17734T, Desulfosporosinus meridiei DSM13257T, and Desulfosporosinus acidiphilus DSM22704T.</title>
        <authorList>
            <person name="Pester M."/>
            <person name="Brambilla E."/>
            <person name="Alazard D."/>
            <person name="Rattei T."/>
            <person name="Weinmaier T."/>
            <person name="Han J."/>
            <person name="Lucas S."/>
            <person name="Lapidus A."/>
            <person name="Cheng J.F."/>
            <person name="Goodwin L."/>
            <person name="Pitluck S."/>
            <person name="Peters L."/>
            <person name="Ovchinnikova G."/>
            <person name="Teshima H."/>
            <person name="Detter J.C."/>
            <person name="Han C.S."/>
            <person name="Tapia R."/>
            <person name="Land M.L."/>
            <person name="Hauser L."/>
            <person name="Kyrpides N.C."/>
            <person name="Ivanova N.N."/>
            <person name="Pagani I."/>
            <person name="Huntmann M."/>
            <person name="Wei C.L."/>
            <person name="Davenport K.W."/>
            <person name="Daligault H."/>
            <person name="Chain P.S."/>
            <person name="Chen A."/>
            <person name="Mavromatis K."/>
            <person name="Markowitz V."/>
            <person name="Szeto E."/>
            <person name="Mikhailova N."/>
            <person name="Pati A."/>
            <person name="Wagner M."/>
            <person name="Woyke T."/>
            <person name="Ollivier B."/>
            <person name="Klenk H.P."/>
            <person name="Spring S."/>
            <person name="Loy A."/>
        </authorList>
    </citation>
    <scope>NUCLEOTIDE SEQUENCE [LARGE SCALE GENOMIC DNA]</scope>
    <source>
        <strain evidence="2">ATCC 19365 / DSM 765 / NCIMB 8382 / VKM B-1628</strain>
    </source>
</reference>
<accession>G7W5E5</accession>
<reference evidence="2" key="1">
    <citation type="submission" date="2011-11" db="EMBL/GenBank/DDBJ databases">
        <title>Complete sequence of Desulfosporosinus orientis DSM 765.</title>
        <authorList>
            <person name="Lucas S."/>
            <person name="Han J."/>
            <person name="Lapidus A."/>
            <person name="Cheng J.-F."/>
            <person name="Goodwin L."/>
            <person name="Pitluck S."/>
            <person name="Peters L."/>
            <person name="Ovchinnikova G."/>
            <person name="Teshima H."/>
            <person name="Detter J.C."/>
            <person name="Han C."/>
            <person name="Tapia R."/>
            <person name="Land M."/>
            <person name="Hauser L."/>
            <person name="Kyrpides N."/>
            <person name="Ivanova N."/>
            <person name="Pagani I."/>
            <person name="Pester M."/>
            <person name="Spring S."/>
            <person name="Ollivier B."/>
            <person name="Rattei T."/>
            <person name="Klenk H.-P."/>
            <person name="Wagner M."/>
            <person name="Loy A."/>
            <person name="Woyke T."/>
        </authorList>
    </citation>
    <scope>NUCLEOTIDE SEQUENCE [LARGE SCALE GENOMIC DNA]</scope>
    <source>
        <strain evidence="2">ATCC 19365 / DSM 765 / NCIMB 8382 / VKM B-1628</strain>
    </source>
</reference>
<dbReference type="KEGG" id="dor:Desor_0683"/>
<keyword evidence="2" id="KW-1185">Reference proteome</keyword>
<protein>
    <submittedName>
        <fullName evidence="1">Uncharacterized protein</fullName>
    </submittedName>
</protein>
<dbReference type="PATRIC" id="fig|768706.3.peg.652"/>
<dbReference type="Proteomes" id="UP000006346">
    <property type="component" value="Chromosome"/>
</dbReference>
<proteinExistence type="predicted"/>
<organism evidence="1 2">
    <name type="scientific">Desulfosporosinus orientis (strain ATCC 19365 / DSM 765 / NCIMB 8382 / VKM B-1628 / Singapore I)</name>
    <name type="common">Desulfotomaculum orientis</name>
    <dbReference type="NCBI Taxonomy" id="768706"/>
    <lineage>
        <taxon>Bacteria</taxon>
        <taxon>Bacillati</taxon>
        <taxon>Bacillota</taxon>
        <taxon>Clostridia</taxon>
        <taxon>Eubacteriales</taxon>
        <taxon>Desulfitobacteriaceae</taxon>
        <taxon>Desulfosporosinus</taxon>
    </lineage>
</organism>
<dbReference type="HOGENOM" id="CLU_1413149_0_0_9"/>
<sequence length="192" mass="22894">MERNEFIKMIKERIMDTCEVIDYLGVSKQRLSDMKTRGKVHEIKKGLFLREDIEIIKINQKDLREKFNKDTAYELFPVYKLIDDIVIIDKLRFFDCVTMVKHSCTNDIYNDQLEQTLKLILERLKAGSRVFMLDHKSFDYIENEEDMKQNGVILKEFTERTFREFLEYDGASIIGLNKIGNYNEILKQLESE</sequence>
<gene>
    <name evidence="1" type="ordered locus">Desor_0683</name>
</gene>
<name>G7W5E5_DESOD</name>
<dbReference type="AlphaFoldDB" id="G7W5E5"/>
<dbReference type="RefSeq" id="WP_014183198.1">
    <property type="nucleotide sequence ID" value="NC_016584.1"/>
</dbReference>